<dbReference type="GO" id="GO:0015031">
    <property type="term" value="P:protein transport"/>
    <property type="evidence" value="ECO:0007669"/>
    <property type="project" value="UniProtKB-KW"/>
</dbReference>
<evidence type="ECO:0000256" key="7">
    <source>
        <dbReference type="ARBA" id="ARBA00022927"/>
    </source>
</evidence>
<gene>
    <name evidence="13" type="ORF">H9906_01395</name>
</gene>
<keyword evidence="12 13" id="KW-0449">Lipoprotein</keyword>
<evidence type="ECO:0000256" key="9">
    <source>
        <dbReference type="ARBA" id="ARBA00023139"/>
    </source>
</evidence>
<reference evidence="13" key="1">
    <citation type="journal article" date="2021" name="PeerJ">
        <title>Extensive microbial diversity within the chicken gut microbiome revealed by metagenomics and culture.</title>
        <authorList>
            <person name="Gilroy R."/>
            <person name="Ravi A."/>
            <person name="Getino M."/>
            <person name="Pursley I."/>
            <person name="Horton D.L."/>
            <person name="Alikhan N.F."/>
            <person name="Baker D."/>
            <person name="Gharbi K."/>
            <person name="Hall N."/>
            <person name="Watson M."/>
            <person name="Adriaenssens E.M."/>
            <person name="Foster-Nyarko E."/>
            <person name="Jarju S."/>
            <person name="Secka A."/>
            <person name="Antonio M."/>
            <person name="Oren A."/>
            <person name="Chaudhuri R.R."/>
            <person name="La Ragione R."/>
            <person name="Hildebrand F."/>
            <person name="Pallen M.J."/>
        </authorList>
    </citation>
    <scope>NUCLEOTIDE SEQUENCE</scope>
    <source>
        <strain evidence="13">9264</strain>
    </source>
</reference>
<keyword evidence="9" id="KW-0564">Palmitate</keyword>
<keyword evidence="5" id="KW-0813">Transport</keyword>
<accession>A0A9D2U8V7</accession>
<sequence length="197" mass="21328">MFSFLNFLARRRGFFALGLTAIVVFGGLAGCASTPDLSAEAAHAEFVRSGRFAVSVVEVTGKRDAVQGGFTWVDTGTQLSLNLTNPMGSVLAQVLVQPKGAVLARPDGSTEYASDPDALVEQLLGHPIPVAKLRTWIRGQAEQQAQKTAYQDDQLVGFEQDGWRVGLSRYDAKGPKLLTMDRHQSMGHITVRLVVDQ</sequence>
<dbReference type="GO" id="GO:0009279">
    <property type="term" value="C:cell outer membrane"/>
    <property type="evidence" value="ECO:0007669"/>
    <property type="project" value="UniProtKB-SubCell"/>
</dbReference>
<dbReference type="CDD" id="cd16326">
    <property type="entry name" value="LolB"/>
    <property type="match status" value="1"/>
</dbReference>
<comment type="similarity">
    <text evidence="2">Belongs to the LolB family.</text>
</comment>
<evidence type="ECO:0000256" key="11">
    <source>
        <dbReference type="ARBA" id="ARBA00023237"/>
    </source>
</evidence>
<evidence type="ECO:0000313" key="13">
    <source>
        <dbReference type="EMBL" id="HJD43669.1"/>
    </source>
</evidence>
<evidence type="ECO:0000256" key="4">
    <source>
        <dbReference type="ARBA" id="ARBA00016202"/>
    </source>
</evidence>
<dbReference type="Proteomes" id="UP000823889">
    <property type="component" value="Unassembled WGS sequence"/>
</dbReference>
<evidence type="ECO:0000256" key="5">
    <source>
        <dbReference type="ARBA" id="ARBA00022448"/>
    </source>
</evidence>
<keyword evidence="10" id="KW-0143">Chaperone</keyword>
<keyword evidence="8" id="KW-0472">Membrane</keyword>
<organism evidence="13 14">
    <name type="scientific">Candidatus Paenalcaligenes intestinipullorum</name>
    <dbReference type="NCBI Taxonomy" id="2838718"/>
    <lineage>
        <taxon>Bacteria</taxon>
        <taxon>Pseudomonadati</taxon>
        <taxon>Pseudomonadota</taxon>
        <taxon>Betaproteobacteria</taxon>
        <taxon>Burkholderiales</taxon>
        <taxon>Alcaligenaceae</taxon>
        <taxon>Paenalcaligenes</taxon>
    </lineage>
</organism>
<dbReference type="AlphaFoldDB" id="A0A9D2U8V7"/>
<comment type="subunit">
    <text evidence="3">Monomer.</text>
</comment>
<evidence type="ECO:0000256" key="3">
    <source>
        <dbReference type="ARBA" id="ARBA00011245"/>
    </source>
</evidence>
<dbReference type="SUPFAM" id="SSF89392">
    <property type="entry name" value="Prokaryotic lipoproteins and lipoprotein localization factors"/>
    <property type="match status" value="1"/>
</dbReference>
<protein>
    <recommendedName>
        <fullName evidence="4">Outer-membrane lipoprotein LolB</fullName>
    </recommendedName>
</protein>
<comment type="caution">
    <text evidence="13">The sequence shown here is derived from an EMBL/GenBank/DDBJ whole genome shotgun (WGS) entry which is preliminary data.</text>
</comment>
<evidence type="ECO:0000313" key="14">
    <source>
        <dbReference type="Proteomes" id="UP000823889"/>
    </source>
</evidence>
<keyword evidence="6" id="KW-0732">Signal</keyword>
<evidence type="ECO:0000256" key="10">
    <source>
        <dbReference type="ARBA" id="ARBA00023186"/>
    </source>
</evidence>
<dbReference type="InterPro" id="IPR029046">
    <property type="entry name" value="LolA/LolB/LppX"/>
</dbReference>
<evidence type="ECO:0000256" key="2">
    <source>
        <dbReference type="ARBA" id="ARBA00009696"/>
    </source>
</evidence>
<evidence type="ECO:0000256" key="8">
    <source>
        <dbReference type="ARBA" id="ARBA00023136"/>
    </source>
</evidence>
<name>A0A9D2U8V7_9BURK</name>
<evidence type="ECO:0000256" key="12">
    <source>
        <dbReference type="ARBA" id="ARBA00023288"/>
    </source>
</evidence>
<dbReference type="InterPro" id="IPR004565">
    <property type="entry name" value="OM_lipoprot_LolB"/>
</dbReference>
<keyword evidence="7" id="KW-0653">Protein transport</keyword>
<proteinExistence type="inferred from homology"/>
<evidence type="ECO:0000256" key="1">
    <source>
        <dbReference type="ARBA" id="ARBA00004459"/>
    </source>
</evidence>
<dbReference type="Pfam" id="PF03550">
    <property type="entry name" value="LolB"/>
    <property type="match status" value="1"/>
</dbReference>
<reference evidence="13" key="2">
    <citation type="submission" date="2021-04" db="EMBL/GenBank/DDBJ databases">
        <authorList>
            <person name="Gilroy R."/>
        </authorList>
    </citation>
    <scope>NUCLEOTIDE SEQUENCE</scope>
    <source>
        <strain evidence="13">9264</strain>
    </source>
</reference>
<keyword evidence="11" id="KW-0998">Cell outer membrane</keyword>
<evidence type="ECO:0000256" key="6">
    <source>
        <dbReference type="ARBA" id="ARBA00022729"/>
    </source>
</evidence>
<comment type="subcellular location">
    <subcellularLocation>
        <location evidence="1">Cell outer membrane</location>
        <topology evidence="1">Lipid-anchor</topology>
    </subcellularLocation>
</comment>
<dbReference type="Gene3D" id="2.50.20.10">
    <property type="entry name" value="Lipoprotein localisation LolA/LolB/LppX"/>
    <property type="match status" value="1"/>
</dbReference>
<dbReference type="EMBL" id="DWUQ01000026">
    <property type="protein sequence ID" value="HJD43669.1"/>
    <property type="molecule type" value="Genomic_DNA"/>
</dbReference>